<dbReference type="InterPro" id="IPR002763">
    <property type="entry name" value="DUF72"/>
</dbReference>
<accession>A0A4R3JYV6</accession>
<dbReference type="SUPFAM" id="SSF117396">
    <property type="entry name" value="TM1631-like"/>
    <property type="match status" value="1"/>
</dbReference>
<dbReference type="EMBL" id="SLZY01000003">
    <property type="protein sequence ID" value="TCS72921.1"/>
    <property type="molecule type" value="Genomic_DNA"/>
</dbReference>
<evidence type="ECO:0000313" key="2">
    <source>
        <dbReference type="Proteomes" id="UP000295135"/>
    </source>
</evidence>
<dbReference type="PANTHER" id="PTHR30348:SF4">
    <property type="entry name" value="DUF72 DOMAIN-CONTAINING PROTEIN"/>
    <property type="match status" value="1"/>
</dbReference>
<dbReference type="AlphaFoldDB" id="A0A4R3JYV6"/>
<dbReference type="RefSeq" id="WP_126461901.1">
    <property type="nucleotide sequence ID" value="NZ_AP018721.1"/>
</dbReference>
<evidence type="ECO:0000313" key="1">
    <source>
        <dbReference type="EMBL" id="TCS72921.1"/>
    </source>
</evidence>
<gene>
    <name evidence="1" type="ORF">EDC61_10343</name>
</gene>
<dbReference type="Pfam" id="PF01904">
    <property type="entry name" value="DUF72"/>
    <property type="match status" value="1"/>
</dbReference>
<dbReference type="PANTHER" id="PTHR30348">
    <property type="entry name" value="UNCHARACTERIZED PROTEIN YECE"/>
    <property type="match status" value="1"/>
</dbReference>
<comment type="caution">
    <text evidence="1">The sequence shown here is derived from an EMBL/GenBank/DDBJ whole genome shotgun (WGS) entry which is preliminary data.</text>
</comment>
<proteinExistence type="predicted"/>
<dbReference type="Proteomes" id="UP000295135">
    <property type="component" value="Unassembled WGS sequence"/>
</dbReference>
<keyword evidence="2" id="KW-1185">Reference proteome</keyword>
<dbReference type="OrthoDB" id="9780310at2"/>
<dbReference type="Gene3D" id="3.20.20.410">
    <property type="entry name" value="Protein of unknown function UPF0759"/>
    <property type="match status" value="1"/>
</dbReference>
<name>A0A4R3JYV6_9PROT</name>
<dbReference type="InterPro" id="IPR036520">
    <property type="entry name" value="UPF0759_sf"/>
</dbReference>
<organism evidence="1 2">
    <name type="scientific">Sulfuritortus calidifontis</name>
    <dbReference type="NCBI Taxonomy" id="1914471"/>
    <lineage>
        <taxon>Bacteria</taxon>
        <taxon>Pseudomonadati</taxon>
        <taxon>Pseudomonadota</taxon>
        <taxon>Betaproteobacteria</taxon>
        <taxon>Nitrosomonadales</taxon>
        <taxon>Thiobacillaceae</taxon>
        <taxon>Sulfuritortus</taxon>
    </lineage>
</organism>
<protein>
    <submittedName>
        <fullName evidence="1">Uncharacterized protein DUF72</fullName>
    </submittedName>
</protein>
<reference evidence="1 2" key="1">
    <citation type="submission" date="2019-03" db="EMBL/GenBank/DDBJ databases">
        <title>Genomic Encyclopedia of Type Strains, Phase IV (KMG-IV): sequencing the most valuable type-strain genomes for metagenomic binning, comparative biology and taxonomic classification.</title>
        <authorList>
            <person name="Goeker M."/>
        </authorList>
    </citation>
    <scope>NUCLEOTIDE SEQUENCE [LARGE SCALE GENOMIC DNA]</scope>
    <source>
        <strain evidence="1 2">DSM 103923</strain>
    </source>
</reference>
<sequence length="152" mass="17278">MSYAVYLGAAGWSHAAWAGEFYPEEMPAEWQLAFYNTQYRCVYLERAAWADLAPEIWAQWAQETQEDFRFVLETSESSGRNAAAVEAFGGRAVLVDSMQDARLLWFDAATDLRALAERLRNQWGQAPVYLVSRDAELARLAEVRTMLDLMGL</sequence>